<keyword evidence="2" id="KW-1185">Reference proteome</keyword>
<evidence type="ECO:0000313" key="2">
    <source>
        <dbReference type="Proteomes" id="UP000315309"/>
    </source>
</evidence>
<dbReference type="Proteomes" id="UP000315309">
    <property type="component" value="Segment"/>
</dbReference>
<name>A0A516KT69_9CAUD</name>
<reference evidence="1 2" key="1">
    <citation type="submission" date="2019-06" db="EMBL/GenBank/DDBJ databases">
        <authorList>
            <person name="Cleveland K."/>
            <person name="Luciani P."/>
            <person name="Chung H."/>
            <person name="Caruso S.M."/>
            <person name="Garlena R.A."/>
            <person name="Russell D.A."/>
            <person name="Pope W.H."/>
            <person name="Jacobs-Sera D."/>
            <person name="Hatfull G.F."/>
        </authorList>
    </citation>
    <scope>NUCLEOTIDE SEQUENCE [LARGE SCALE GENOMIC DNA]</scope>
</reference>
<protein>
    <submittedName>
        <fullName evidence="1">Uncharacterized protein</fullName>
    </submittedName>
</protein>
<organism evidence="1 2">
    <name type="scientific">Microbacterium phage Araxxi</name>
    <dbReference type="NCBI Taxonomy" id="2590948"/>
    <lineage>
        <taxon>Viruses</taxon>
        <taxon>Duplodnaviria</taxon>
        <taxon>Heunggongvirae</taxon>
        <taxon>Uroviricota</taxon>
        <taxon>Caudoviricetes</taxon>
        <taxon>Burrovirus</taxon>
        <taxon>Burrovirus araxxi</taxon>
    </lineage>
</organism>
<dbReference type="GeneID" id="55621184"/>
<dbReference type="KEGG" id="vg:55621184"/>
<evidence type="ECO:0000313" key="1">
    <source>
        <dbReference type="EMBL" id="QDP44863.1"/>
    </source>
</evidence>
<dbReference type="EMBL" id="MN062711">
    <property type="protein sequence ID" value="QDP44863.1"/>
    <property type="molecule type" value="Genomic_DNA"/>
</dbReference>
<dbReference type="RefSeq" id="YP_009850701.1">
    <property type="nucleotide sequence ID" value="NC_048801.1"/>
</dbReference>
<accession>A0A516KT69</accession>
<gene>
    <name evidence="1" type="primary">44</name>
    <name evidence="1" type="ORF">SEA_ARAXXI_44</name>
</gene>
<sequence>MSDINENTDGLLTEQDQADLAQLAAEPLEITVLETWESVLSNIEQMENEKIEPSYAVNIVGKWPKLDYGDVPHFYKLFNEYLKRYRAVLEEQLRLHPDAKDNTGEFGTEESDAIANRDIYVELMFGWNVVTAELEHEWDALDVDAAEKIAAMGEAQLFVTGPQGMLQALTAPNVGFQWTNEEQIALTERVVAAAEEL</sequence>
<proteinExistence type="predicted"/>